<dbReference type="EMBL" id="CP150951">
    <property type="protein sequence ID" value="WZC47387.1"/>
    <property type="molecule type" value="Genomic_DNA"/>
</dbReference>
<sequence>MIASLPMYASPHTADADGRLWAGIRDRLRSAGIAAPDHLTLLPGELIPHWCDPALVLSQTCGLPLRAVLWDKVQILGTPDYGIAGCPPGHYCSVVIARADDTRTRLSTFAKARFAYNEPLSQSGWAALALEAPHVLSGPLIRTGSHRASMMAVRAGEADFAAIDAVTWRMIENAGEGEGCQIVHRTRPNPGLPFITAKGQDAAAIAGALRAAIAAMPDPDRAVLGIKGISDIPRAAYDHPIPPTPDSFRR</sequence>
<dbReference type="PANTHER" id="PTHR35841:SF1">
    <property type="entry name" value="PHOSPHONATES-BINDING PERIPLASMIC PROTEIN"/>
    <property type="match status" value="1"/>
</dbReference>
<reference evidence="2" key="1">
    <citation type="submission" date="2024-04" db="EMBL/GenBank/DDBJ databases">
        <title>Phylogenomic analyses of a clade within the roseobacter group suggest taxonomic reassignments of species of the genera Aestuariivita, Citreicella, Loktanella, Nautella, Pelagibaca, Ruegeria, Thalassobius, Thiobacimonas and Tropicibacter, and the proposal o.</title>
        <authorList>
            <person name="Jeon C.O."/>
        </authorList>
    </citation>
    <scope>NUCLEOTIDE SEQUENCE [LARGE SCALE GENOMIC DNA]</scope>
    <source>
        <strain evidence="2">BS5-3</strain>
    </source>
</reference>
<dbReference type="RefSeq" id="WP_341365507.1">
    <property type="nucleotide sequence ID" value="NZ_CP150951.2"/>
</dbReference>
<gene>
    <name evidence="1" type="ORF">AABB29_10590</name>
</gene>
<evidence type="ECO:0000313" key="1">
    <source>
        <dbReference type="EMBL" id="WZC47387.1"/>
    </source>
</evidence>
<accession>A0ABZ2V044</accession>
<dbReference type="Pfam" id="PF12974">
    <property type="entry name" value="Phosphonate-bd"/>
    <property type="match status" value="1"/>
</dbReference>
<organism evidence="1 2">
    <name type="scientific">Yoonia phaeophyticola</name>
    <dbReference type="NCBI Taxonomy" id="3137369"/>
    <lineage>
        <taxon>Bacteria</taxon>
        <taxon>Pseudomonadati</taxon>
        <taxon>Pseudomonadota</taxon>
        <taxon>Alphaproteobacteria</taxon>
        <taxon>Rhodobacterales</taxon>
        <taxon>Paracoccaceae</taxon>
        <taxon>Yoonia</taxon>
    </lineage>
</organism>
<protein>
    <submittedName>
        <fullName evidence="1">Phosphate/phosphite/phosphonate ABC transporter substrate-binding protein</fullName>
    </submittedName>
</protein>
<dbReference type="Gene3D" id="3.40.190.10">
    <property type="entry name" value="Periplasmic binding protein-like II"/>
    <property type="match status" value="1"/>
</dbReference>
<dbReference type="PANTHER" id="PTHR35841">
    <property type="entry name" value="PHOSPHONATES-BINDING PERIPLASMIC PROTEIN"/>
    <property type="match status" value="1"/>
</dbReference>
<dbReference type="SUPFAM" id="SSF53850">
    <property type="entry name" value="Periplasmic binding protein-like II"/>
    <property type="match status" value="1"/>
</dbReference>
<name>A0ABZ2V044_9RHOB</name>
<proteinExistence type="predicted"/>
<evidence type="ECO:0000313" key="2">
    <source>
        <dbReference type="Proteomes" id="UP001440612"/>
    </source>
</evidence>
<keyword evidence="2" id="KW-1185">Reference proteome</keyword>
<dbReference type="Proteomes" id="UP001440612">
    <property type="component" value="Chromosome"/>
</dbReference>